<dbReference type="Proteomes" id="UP001215280">
    <property type="component" value="Unassembled WGS sequence"/>
</dbReference>
<proteinExistence type="predicted"/>
<gene>
    <name evidence="1" type="ORF">DFH07DRAFT_964103</name>
</gene>
<evidence type="ECO:0000313" key="1">
    <source>
        <dbReference type="EMBL" id="KAJ7743462.1"/>
    </source>
</evidence>
<comment type="caution">
    <text evidence="1">The sequence shown here is derived from an EMBL/GenBank/DDBJ whole genome shotgun (WGS) entry which is preliminary data.</text>
</comment>
<keyword evidence="2" id="KW-1185">Reference proteome</keyword>
<reference evidence="1" key="1">
    <citation type="submission" date="2023-03" db="EMBL/GenBank/DDBJ databases">
        <title>Massive genome expansion in bonnet fungi (Mycena s.s.) driven by repeated elements and novel gene families across ecological guilds.</title>
        <authorList>
            <consortium name="Lawrence Berkeley National Laboratory"/>
            <person name="Harder C.B."/>
            <person name="Miyauchi S."/>
            <person name="Viragh M."/>
            <person name="Kuo A."/>
            <person name="Thoen E."/>
            <person name="Andreopoulos B."/>
            <person name="Lu D."/>
            <person name="Skrede I."/>
            <person name="Drula E."/>
            <person name="Henrissat B."/>
            <person name="Morin E."/>
            <person name="Kohler A."/>
            <person name="Barry K."/>
            <person name="LaButti K."/>
            <person name="Morin E."/>
            <person name="Salamov A."/>
            <person name="Lipzen A."/>
            <person name="Mereny Z."/>
            <person name="Hegedus B."/>
            <person name="Baldrian P."/>
            <person name="Stursova M."/>
            <person name="Weitz H."/>
            <person name="Taylor A."/>
            <person name="Grigoriev I.V."/>
            <person name="Nagy L.G."/>
            <person name="Martin F."/>
            <person name="Kauserud H."/>
        </authorList>
    </citation>
    <scope>NUCLEOTIDE SEQUENCE</scope>
    <source>
        <strain evidence="1">CBHHK188m</strain>
    </source>
</reference>
<evidence type="ECO:0000313" key="2">
    <source>
        <dbReference type="Proteomes" id="UP001215280"/>
    </source>
</evidence>
<organism evidence="1 2">
    <name type="scientific">Mycena maculata</name>
    <dbReference type="NCBI Taxonomy" id="230809"/>
    <lineage>
        <taxon>Eukaryota</taxon>
        <taxon>Fungi</taxon>
        <taxon>Dikarya</taxon>
        <taxon>Basidiomycota</taxon>
        <taxon>Agaricomycotina</taxon>
        <taxon>Agaricomycetes</taxon>
        <taxon>Agaricomycetidae</taxon>
        <taxon>Agaricales</taxon>
        <taxon>Marasmiineae</taxon>
        <taxon>Mycenaceae</taxon>
        <taxon>Mycena</taxon>
    </lineage>
</organism>
<sequence>MYRQLIPPRNRVPSNFTTYGFNERTDLLLGFPRDSVPHDPEFSTSDGDILDPRRNAAWSRHDLALKYCYDTEMWYFLEGEWVSFPVVRYVYRRHRLLRKSEIIAYLTTGEIPQRYPPRESGGVINEPMNSENFERMTPREELFERTSGLIVQSDHMAFDEVFWSGPSIFCDRSLLTGDPAVILALMVSRYGPRCWYLNGLERVRAACYRVRTGRWEPLPFPGTDLGKETRC</sequence>
<name>A0AAD7N2H2_9AGAR</name>
<dbReference type="AlphaFoldDB" id="A0AAD7N2H2"/>
<accession>A0AAD7N2H2</accession>
<dbReference type="EMBL" id="JARJLG010000112">
    <property type="protein sequence ID" value="KAJ7743462.1"/>
    <property type="molecule type" value="Genomic_DNA"/>
</dbReference>
<protein>
    <submittedName>
        <fullName evidence="1">Uncharacterized protein</fullName>
    </submittedName>
</protein>